<dbReference type="InterPro" id="IPR004547">
    <property type="entry name" value="Glucosamine6P_isomerase"/>
</dbReference>
<dbReference type="SUPFAM" id="SSF100950">
    <property type="entry name" value="NagB/RpiA/CoA transferase-like"/>
    <property type="match status" value="1"/>
</dbReference>
<name>A0ABT0XK28_9BACI</name>
<proteinExistence type="inferred from homology"/>
<dbReference type="InterPro" id="IPR037171">
    <property type="entry name" value="NagB/RpiA_transferase-like"/>
</dbReference>
<evidence type="ECO:0000313" key="6">
    <source>
        <dbReference type="Proteomes" id="UP001203665"/>
    </source>
</evidence>
<dbReference type="Pfam" id="PF01182">
    <property type="entry name" value="Glucosamine_iso"/>
    <property type="match status" value="1"/>
</dbReference>
<dbReference type="InterPro" id="IPR018321">
    <property type="entry name" value="Glucosamine6P_isomerase_CS"/>
</dbReference>
<dbReference type="EC" id="3.5.99.6" evidence="3"/>
<dbReference type="PANTHER" id="PTHR11280">
    <property type="entry name" value="GLUCOSAMINE-6-PHOSPHATE ISOMERASE"/>
    <property type="match status" value="1"/>
</dbReference>
<feature type="active site" description="Proton acceptor; for ring-opening step" evidence="3">
    <location>
        <position position="138"/>
    </location>
</feature>
<keyword evidence="6" id="KW-1185">Reference proteome</keyword>
<keyword evidence="2 3" id="KW-0119">Carbohydrate metabolism</keyword>
<comment type="caution">
    <text evidence="5">The sequence shown here is derived from an EMBL/GenBank/DDBJ whole genome shotgun (WGS) entry which is preliminary data.</text>
</comment>
<comment type="caution">
    <text evidence="3">Lacks conserved residue(s) required for the propagation of feature annotation.</text>
</comment>
<evidence type="ECO:0000256" key="1">
    <source>
        <dbReference type="ARBA" id="ARBA00022801"/>
    </source>
</evidence>
<evidence type="ECO:0000313" key="5">
    <source>
        <dbReference type="EMBL" id="MCM2676254.1"/>
    </source>
</evidence>
<sequence>MKIIEVDHYDQMSQEAAKIISEAVCSNPRTVLGLATGGTPLGTYKYLARDHQLNQTSYTQVHTVNLDEYVGKAADHQQSYAYYMNTHLFKPVGIPHTQTHLPDGLAVNLKDEADRYNQTIQTLGGVDLQVLGIGKNGHIGFNEPGTSFDSETHLVHLTASTRKANATYFSTESDVPTQAITMGIATIMRASQILLLVSGIDKAEILYQCLFGEVDEQIPATILQTHPHVTVIADQEALTIVKEKSEA</sequence>
<feature type="active site" description="Proton acceptor; for enolization step" evidence="3">
    <location>
        <position position="67"/>
    </location>
</feature>
<comment type="function">
    <text evidence="3">Catalyzes the reversible isomerization-deamination of glucosamine 6-phosphate (GlcN6P) to form fructose 6-phosphate (Fru6P) and ammonium ion.</text>
</comment>
<evidence type="ECO:0000259" key="4">
    <source>
        <dbReference type="Pfam" id="PF01182"/>
    </source>
</evidence>
<accession>A0ABT0XK28</accession>
<organism evidence="5 6">
    <name type="scientific">Alkalicoccobacillus plakortidis</name>
    <dbReference type="NCBI Taxonomy" id="444060"/>
    <lineage>
        <taxon>Bacteria</taxon>
        <taxon>Bacillati</taxon>
        <taxon>Bacillota</taxon>
        <taxon>Bacilli</taxon>
        <taxon>Bacillales</taxon>
        <taxon>Bacillaceae</taxon>
        <taxon>Alkalicoccobacillus</taxon>
    </lineage>
</organism>
<dbReference type="RefSeq" id="WP_251608140.1">
    <property type="nucleotide sequence ID" value="NZ_JAMQJY010000001.1"/>
</dbReference>
<reference evidence="5" key="1">
    <citation type="submission" date="2022-06" db="EMBL/GenBank/DDBJ databases">
        <title>Alkalicoccobacillus porphyridii sp. nov., isolated from a marine red alga, Porphyridium purpureum and reclassification of Shouchella plakortidis and Shouchella gibsonii as Alkalicoccobacillus plakortidis comb. nov. and Alkalicoccobacillus gibsonii comb. nov.</title>
        <authorList>
            <person name="Kim K.H."/>
            <person name="Lee J.K."/>
            <person name="Han D.M."/>
            <person name="Baek J.H."/>
            <person name="Jeon C.O."/>
        </authorList>
    </citation>
    <scope>NUCLEOTIDE SEQUENCE</scope>
    <source>
        <strain evidence="5">DSM 19153</strain>
    </source>
</reference>
<protein>
    <recommendedName>
        <fullName evidence="3">Glucosamine-6-phosphate deaminase</fullName>
        <ecNumber evidence="3">3.5.99.6</ecNumber>
    </recommendedName>
    <alternativeName>
        <fullName evidence="3">GlcN6P deaminase</fullName>
        <shortName evidence="3">GNPDA</shortName>
    </alternativeName>
    <alternativeName>
        <fullName evidence="3">Glucosamine-6-phosphate isomerase</fullName>
    </alternativeName>
</protein>
<dbReference type="Proteomes" id="UP001203665">
    <property type="component" value="Unassembled WGS sequence"/>
</dbReference>
<feature type="active site" description="For ring-opening step" evidence="3">
    <location>
        <position position="136"/>
    </location>
</feature>
<dbReference type="PROSITE" id="PS01161">
    <property type="entry name" value="GLC_GALNAC_ISOMERASE"/>
    <property type="match status" value="1"/>
</dbReference>
<comment type="similarity">
    <text evidence="3">Belongs to the glucosamine/galactosamine-6-phosphate isomerase family. NagB subfamily.</text>
</comment>
<feature type="domain" description="Glucosamine/galactosamine-6-phosphate isomerase" evidence="4">
    <location>
        <begin position="10"/>
        <end position="226"/>
    </location>
</feature>
<evidence type="ECO:0000256" key="2">
    <source>
        <dbReference type="ARBA" id="ARBA00023277"/>
    </source>
</evidence>
<dbReference type="PANTHER" id="PTHR11280:SF5">
    <property type="entry name" value="GLUCOSAMINE-6-PHOSPHATE ISOMERASE"/>
    <property type="match status" value="1"/>
</dbReference>
<evidence type="ECO:0000256" key="3">
    <source>
        <dbReference type="HAMAP-Rule" id="MF_01241"/>
    </source>
</evidence>
<dbReference type="GO" id="GO:0004342">
    <property type="term" value="F:glucosamine-6-phosphate deaminase activity"/>
    <property type="evidence" value="ECO:0007669"/>
    <property type="project" value="UniProtKB-EC"/>
</dbReference>
<dbReference type="Gene3D" id="3.40.50.1360">
    <property type="match status" value="1"/>
</dbReference>
<feature type="active site" description="For ring-opening step" evidence="3">
    <location>
        <position position="143"/>
    </location>
</feature>
<dbReference type="CDD" id="cd01399">
    <property type="entry name" value="GlcN6P_deaminase"/>
    <property type="match status" value="1"/>
</dbReference>
<comment type="catalytic activity">
    <reaction evidence="3">
        <text>alpha-D-glucosamine 6-phosphate + H2O = beta-D-fructose 6-phosphate + NH4(+)</text>
        <dbReference type="Rhea" id="RHEA:12172"/>
        <dbReference type="ChEBI" id="CHEBI:15377"/>
        <dbReference type="ChEBI" id="CHEBI:28938"/>
        <dbReference type="ChEBI" id="CHEBI:57634"/>
        <dbReference type="ChEBI" id="CHEBI:75989"/>
        <dbReference type="EC" id="3.5.99.6"/>
    </reaction>
</comment>
<keyword evidence="1 3" id="KW-0378">Hydrolase</keyword>
<dbReference type="NCBIfam" id="TIGR00502">
    <property type="entry name" value="nagB"/>
    <property type="match status" value="1"/>
</dbReference>
<dbReference type="HAMAP" id="MF_01241">
    <property type="entry name" value="GlcN6P_deamin"/>
    <property type="match status" value="1"/>
</dbReference>
<dbReference type="InterPro" id="IPR006148">
    <property type="entry name" value="Glc/Gal-6P_isomerase"/>
</dbReference>
<dbReference type="EMBL" id="JAMQJY010000001">
    <property type="protein sequence ID" value="MCM2676254.1"/>
    <property type="molecule type" value="Genomic_DNA"/>
</dbReference>
<gene>
    <name evidence="3 5" type="primary">nagB</name>
    <name evidence="5" type="ORF">NDM98_12620</name>
</gene>
<comment type="pathway">
    <text evidence="3">Amino-sugar metabolism; N-acetylneuraminate degradation; D-fructose 6-phosphate from N-acetylneuraminate: step 5/5.</text>
</comment>